<reference evidence="2" key="1">
    <citation type="journal article" date="2020" name="Stud. Mycol.">
        <title>101 Dothideomycetes genomes: a test case for predicting lifestyles and emergence of pathogens.</title>
        <authorList>
            <person name="Haridas S."/>
            <person name="Albert R."/>
            <person name="Binder M."/>
            <person name="Bloem J."/>
            <person name="Labutti K."/>
            <person name="Salamov A."/>
            <person name="Andreopoulos B."/>
            <person name="Baker S."/>
            <person name="Barry K."/>
            <person name="Bills G."/>
            <person name="Bluhm B."/>
            <person name="Cannon C."/>
            <person name="Castanera R."/>
            <person name="Culley D."/>
            <person name="Daum C."/>
            <person name="Ezra D."/>
            <person name="Gonzalez J."/>
            <person name="Henrissat B."/>
            <person name="Kuo A."/>
            <person name="Liang C."/>
            <person name="Lipzen A."/>
            <person name="Lutzoni F."/>
            <person name="Magnuson J."/>
            <person name="Mondo S."/>
            <person name="Nolan M."/>
            <person name="Ohm R."/>
            <person name="Pangilinan J."/>
            <person name="Park H.-J."/>
            <person name="Ramirez L."/>
            <person name="Alfaro M."/>
            <person name="Sun H."/>
            <person name="Tritt A."/>
            <person name="Yoshinaga Y."/>
            <person name="Zwiers L.-H."/>
            <person name="Turgeon B."/>
            <person name="Goodwin S."/>
            <person name="Spatafora J."/>
            <person name="Crous P."/>
            <person name="Grigoriev I."/>
        </authorList>
    </citation>
    <scope>NUCLEOTIDE SEQUENCE</scope>
    <source>
        <strain evidence="2">SCOH1-5</strain>
    </source>
</reference>
<feature type="compositionally biased region" description="Polar residues" evidence="1">
    <location>
        <begin position="23"/>
        <end position="41"/>
    </location>
</feature>
<feature type="region of interest" description="Disordered" evidence="1">
    <location>
        <begin position="135"/>
        <end position="160"/>
    </location>
</feature>
<gene>
    <name evidence="2" type="ORF">CERZMDRAFT_99468</name>
</gene>
<evidence type="ECO:0000256" key="1">
    <source>
        <dbReference type="SAM" id="MobiDB-lite"/>
    </source>
</evidence>
<name>A0A6A6FAK8_9PEZI</name>
<proteinExistence type="predicted"/>
<feature type="region of interest" description="Disordered" evidence="1">
    <location>
        <begin position="15"/>
        <end position="55"/>
    </location>
</feature>
<protein>
    <submittedName>
        <fullName evidence="2">Uncharacterized protein</fullName>
    </submittedName>
</protein>
<dbReference type="Proteomes" id="UP000799539">
    <property type="component" value="Unassembled WGS sequence"/>
</dbReference>
<sequence>MAILAVLRNFYDKVTPLPHKLDPTNQSTNPPTASATNAKSTGDNEDEPNTASCPREIMLPSIGSPLQQLPRAPPNAPRKKNWRRSIRDFIVGENGTLFFIHEIVPSTPRLDCLAHPTSPRTPGLPPIYAAEMRLHSQPSASQDVGSASTRPAGASPANPGHQVLDVLDQLSGVQNAPPTAEGRLARATHLKPDDSRDLIQTERYVAGTPSHTIRSISALHHCAHVDPDSRNAGRFARHSSNASSSSSLATSHSSMRALPSSTSTTPSSAASVVPEEEMHDEARVYGSARIDVYDRLWSDARRRERETSMCHPLADS</sequence>
<feature type="compositionally biased region" description="Polar residues" evidence="1">
    <location>
        <begin position="136"/>
        <end position="149"/>
    </location>
</feature>
<dbReference type="EMBL" id="ML992681">
    <property type="protein sequence ID" value="KAF2210407.1"/>
    <property type="molecule type" value="Genomic_DNA"/>
</dbReference>
<feature type="compositionally biased region" description="Low complexity" evidence="1">
    <location>
        <begin position="238"/>
        <end position="273"/>
    </location>
</feature>
<organism evidence="2 3">
    <name type="scientific">Cercospora zeae-maydis SCOH1-5</name>
    <dbReference type="NCBI Taxonomy" id="717836"/>
    <lineage>
        <taxon>Eukaryota</taxon>
        <taxon>Fungi</taxon>
        <taxon>Dikarya</taxon>
        <taxon>Ascomycota</taxon>
        <taxon>Pezizomycotina</taxon>
        <taxon>Dothideomycetes</taxon>
        <taxon>Dothideomycetidae</taxon>
        <taxon>Mycosphaerellales</taxon>
        <taxon>Mycosphaerellaceae</taxon>
        <taxon>Cercospora</taxon>
    </lineage>
</organism>
<evidence type="ECO:0000313" key="2">
    <source>
        <dbReference type="EMBL" id="KAF2210407.1"/>
    </source>
</evidence>
<dbReference type="OrthoDB" id="10626653at2759"/>
<evidence type="ECO:0000313" key="3">
    <source>
        <dbReference type="Proteomes" id="UP000799539"/>
    </source>
</evidence>
<keyword evidence="3" id="KW-1185">Reference proteome</keyword>
<feature type="region of interest" description="Disordered" evidence="1">
    <location>
        <begin position="173"/>
        <end position="198"/>
    </location>
</feature>
<accession>A0A6A6FAK8</accession>
<feature type="region of interest" description="Disordered" evidence="1">
    <location>
        <begin position="230"/>
        <end position="285"/>
    </location>
</feature>
<dbReference type="AlphaFoldDB" id="A0A6A6FAK8"/>